<sequence length="19" mass="2205">MGKNNLEQYCLPFVIHAQV</sequence>
<reference evidence="1" key="1">
    <citation type="submission" date="2014-09" db="EMBL/GenBank/DDBJ databases">
        <authorList>
            <person name="Magalhaes I.L.F."/>
            <person name="Oliveira U."/>
            <person name="Santos F.R."/>
            <person name="Vidigal T.H.D.A."/>
            <person name="Brescovit A.D."/>
            <person name="Santos A.J."/>
        </authorList>
    </citation>
    <scope>NUCLEOTIDE SEQUENCE</scope>
    <source>
        <tissue evidence="1">Shoot tissue taken approximately 20 cm above the soil surface</tissue>
    </source>
</reference>
<dbReference type="EMBL" id="GBRH01274755">
    <property type="protein sequence ID" value="JAD23140.1"/>
    <property type="molecule type" value="Transcribed_RNA"/>
</dbReference>
<evidence type="ECO:0000313" key="1">
    <source>
        <dbReference type="EMBL" id="JAD23140.1"/>
    </source>
</evidence>
<protein>
    <submittedName>
        <fullName evidence="1">Uncharacterized protein</fullName>
    </submittedName>
</protein>
<reference evidence="1" key="2">
    <citation type="journal article" date="2015" name="Data Brief">
        <title>Shoot transcriptome of the giant reed, Arundo donax.</title>
        <authorList>
            <person name="Barrero R.A."/>
            <person name="Guerrero F.D."/>
            <person name="Moolhuijzen P."/>
            <person name="Goolsby J.A."/>
            <person name="Tidwell J."/>
            <person name="Bellgard S.E."/>
            <person name="Bellgard M.I."/>
        </authorList>
    </citation>
    <scope>NUCLEOTIDE SEQUENCE</scope>
    <source>
        <tissue evidence="1">Shoot tissue taken approximately 20 cm above the soil surface</tissue>
    </source>
</reference>
<name>A0A0A8YCE7_ARUDO</name>
<dbReference type="AlphaFoldDB" id="A0A0A8YCE7"/>
<organism evidence="1">
    <name type="scientific">Arundo donax</name>
    <name type="common">Giant reed</name>
    <name type="synonym">Donax arundinaceus</name>
    <dbReference type="NCBI Taxonomy" id="35708"/>
    <lineage>
        <taxon>Eukaryota</taxon>
        <taxon>Viridiplantae</taxon>
        <taxon>Streptophyta</taxon>
        <taxon>Embryophyta</taxon>
        <taxon>Tracheophyta</taxon>
        <taxon>Spermatophyta</taxon>
        <taxon>Magnoliopsida</taxon>
        <taxon>Liliopsida</taxon>
        <taxon>Poales</taxon>
        <taxon>Poaceae</taxon>
        <taxon>PACMAD clade</taxon>
        <taxon>Arundinoideae</taxon>
        <taxon>Arundineae</taxon>
        <taxon>Arundo</taxon>
    </lineage>
</organism>
<proteinExistence type="predicted"/>
<accession>A0A0A8YCE7</accession>